<dbReference type="Proteomes" id="UP000023795">
    <property type="component" value="Unassembled WGS sequence"/>
</dbReference>
<name>L2F8L0_9GAMM</name>
<reference evidence="1 2" key="1">
    <citation type="journal article" date="2013" name="Genome Announc.">
        <title>Genome Sequence of Moraxella macacae 0408225, a Novel Bacterial Species Isolated from a Cynomolgus Macaque with Epistaxis.</title>
        <authorList>
            <person name="Ladner J.T."/>
            <person name="Whitehouse C.A."/>
            <person name="Koroleva G.I."/>
            <person name="Palacios G.F."/>
        </authorList>
    </citation>
    <scope>NUCLEOTIDE SEQUENCE [LARGE SCALE GENOMIC DNA]</scope>
    <source>
        <strain evidence="1 2">0408225</strain>
    </source>
</reference>
<protein>
    <recommendedName>
        <fullName evidence="3">DUF4440 domain-containing protein</fullName>
    </recommendedName>
</protein>
<evidence type="ECO:0000313" key="2">
    <source>
        <dbReference type="Proteomes" id="UP000023795"/>
    </source>
</evidence>
<accession>L2F8L0</accession>
<evidence type="ECO:0000313" key="1">
    <source>
        <dbReference type="EMBL" id="ELA09382.1"/>
    </source>
</evidence>
<evidence type="ECO:0008006" key="3">
    <source>
        <dbReference type="Google" id="ProtNLM"/>
    </source>
</evidence>
<dbReference type="EMBL" id="ANIN01000001">
    <property type="protein sequence ID" value="ELA09382.1"/>
    <property type="molecule type" value="Genomic_DNA"/>
</dbReference>
<comment type="caution">
    <text evidence="1">The sequence shown here is derived from an EMBL/GenBank/DDBJ whole genome shotgun (WGS) entry which is preliminary data.</text>
</comment>
<dbReference type="RefSeq" id="WP_009767202.1">
    <property type="nucleotide sequence ID" value="NZ_ANIN01000001.1"/>
</dbReference>
<sequence>MLTTHPTLPIDSDLSNTRMRWFTAYQQQDITTMADIESKDFFAVYFQNVETKADWHKNIQAICVENDSLLQLFNTKTPIKVRHDRMADTSPIITSYFKQNNQSILVKEMWQKVKNDWQISSLVINTTQNKPL</sequence>
<dbReference type="PATRIC" id="fig|1230338.3.peg.702"/>
<organism evidence="1 2">
    <name type="scientific">Moraxella macacae 0408225</name>
    <dbReference type="NCBI Taxonomy" id="1230338"/>
    <lineage>
        <taxon>Bacteria</taxon>
        <taxon>Pseudomonadati</taxon>
        <taxon>Pseudomonadota</taxon>
        <taxon>Gammaproteobacteria</taxon>
        <taxon>Moraxellales</taxon>
        <taxon>Moraxellaceae</taxon>
        <taxon>Moraxella</taxon>
    </lineage>
</organism>
<keyword evidence="2" id="KW-1185">Reference proteome</keyword>
<gene>
    <name evidence="1" type="ORF">MOMA_03230</name>
</gene>
<dbReference type="AlphaFoldDB" id="L2F8L0"/>
<dbReference type="STRING" id="1230338.MOMA_03230"/>
<proteinExistence type="predicted"/>